<keyword evidence="1" id="KW-0472">Membrane</keyword>
<dbReference type="STRING" id="398767.Glov_1818"/>
<dbReference type="eggNOG" id="ENOG5033J8T">
    <property type="taxonomic scope" value="Bacteria"/>
</dbReference>
<accession>B3EBE0</accession>
<sequence length="136" mass="14204">MPIQDNLHGALLISVIDFVLSFVIIGGIGLILAMFPLLNRFGKQNEERHLGKPLAVADGSGSAAAGLPAVSPATEAGAVPGIHPGLNDQQLVVLLSAAASEMLGGPVRVEKFRPLTAKDLNWAAQGRSVLQSHRLK</sequence>
<gene>
    <name evidence="2" type="ordered locus">Glov_1818</name>
</gene>
<evidence type="ECO:0000256" key="1">
    <source>
        <dbReference type="SAM" id="Phobius"/>
    </source>
</evidence>
<dbReference type="HOGENOM" id="CLU_1872470_0_0_7"/>
<dbReference type="Proteomes" id="UP000002420">
    <property type="component" value="Chromosome"/>
</dbReference>
<dbReference type="AlphaFoldDB" id="B3EBE0"/>
<name>B3EBE0_TRIL1</name>
<evidence type="ECO:0000313" key="3">
    <source>
        <dbReference type="Proteomes" id="UP000002420"/>
    </source>
</evidence>
<dbReference type="RefSeq" id="WP_012469873.1">
    <property type="nucleotide sequence ID" value="NC_010814.1"/>
</dbReference>
<protein>
    <recommendedName>
        <fullName evidence="4">Oxaloacetate decarboxylase, gamma chain</fullName>
    </recommendedName>
</protein>
<keyword evidence="1" id="KW-1133">Transmembrane helix</keyword>
<evidence type="ECO:0008006" key="4">
    <source>
        <dbReference type="Google" id="ProtNLM"/>
    </source>
</evidence>
<evidence type="ECO:0000313" key="2">
    <source>
        <dbReference type="EMBL" id="ACD95534.1"/>
    </source>
</evidence>
<organism evidence="2 3">
    <name type="scientific">Trichlorobacter lovleyi (strain ATCC BAA-1151 / DSM 17278 / SZ)</name>
    <name type="common">Geobacter lovleyi</name>
    <dbReference type="NCBI Taxonomy" id="398767"/>
    <lineage>
        <taxon>Bacteria</taxon>
        <taxon>Pseudomonadati</taxon>
        <taxon>Thermodesulfobacteriota</taxon>
        <taxon>Desulfuromonadia</taxon>
        <taxon>Geobacterales</taxon>
        <taxon>Geobacteraceae</taxon>
        <taxon>Trichlorobacter</taxon>
    </lineage>
</organism>
<keyword evidence="3" id="KW-1185">Reference proteome</keyword>
<dbReference type="OrthoDB" id="9156634at2"/>
<reference evidence="2 3" key="1">
    <citation type="submission" date="2008-05" db="EMBL/GenBank/DDBJ databases">
        <title>Complete sequence of chromosome of Geobacter lovleyi SZ.</title>
        <authorList>
            <consortium name="US DOE Joint Genome Institute"/>
            <person name="Lucas S."/>
            <person name="Copeland A."/>
            <person name="Lapidus A."/>
            <person name="Glavina del Rio T."/>
            <person name="Dalin E."/>
            <person name="Tice H."/>
            <person name="Bruce D."/>
            <person name="Goodwin L."/>
            <person name="Pitluck S."/>
            <person name="Chertkov O."/>
            <person name="Meincke L."/>
            <person name="Brettin T."/>
            <person name="Detter J.C."/>
            <person name="Han C."/>
            <person name="Tapia R."/>
            <person name="Kuske C.R."/>
            <person name="Schmutz J."/>
            <person name="Larimer F."/>
            <person name="Land M."/>
            <person name="Hauser L."/>
            <person name="Kyrpides N."/>
            <person name="Mikhailova N."/>
            <person name="Sung Y."/>
            <person name="Fletcher K.E."/>
            <person name="Ritalahti K.M."/>
            <person name="Loeffler F.E."/>
            <person name="Richardson P."/>
        </authorList>
    </citation>
    <scope>NUCLEOTIDE SEQUENCE [LARGE SCALE GENOMIC DNA]</scope>
    <source>
        <strain evidence="3">ATCC BAA-1151 / DSM 17278 / SZ</strain>
    </source>
</reference>
<dbReference type="KEGG" id="glo:Glov_1818"/>
<keyword evidence="1" id="KW-0812">Transmembrane</keyword>
<proteinExistence type="predicted"/>
<feature type="transmembrane region" description="Helical" evidence="1">
    <location>
        <begin position="12"/>
        <end position="38"/>
    </location>
</feature>
<dbReference type="EMBL" id="CP001089">
    <property type="protein sequence ID" value="ACD95534.1"/>
    <property type="molecule type" value="Genomic_DNA"/>
</dbReference>